<dbReference type="SUPFAM" id="SSF50242">
    <property type="entry name" value="TIMP-like"/>
    <property type="match status" value="1"/>
</dbReference>
<evidence type="ECO:0000313" key="2">
    <source>
        <dbReference type="Proteomes" id="UP001176961"/>
    </source>
</evidence>
<gene>
    <name evidence="1" type="ORF">CYNAS_LOCUS12037</name>
</gene>
<protein>
    <submittedName>
        <fullName evidence="1">Uncharacterized protein</fullName>
    </submittedName>
</protein>
<dbReference type="InterPro" id="IPR008993">
    <property type="entry name" value="TIMP-like_OB-fold"/>
</dbReference>
<organism evidence="1 2">
    <name type="scientific">Cylicocyclus nassatus</name>
    <name type="common">Nematode worm</name>
    <dbReference type="NCBI Taxonomy" id="53992"/>
    <lineage>
        <taxon>Eukaryota</taxon>
        <taxon>Metazoa</taxon>
        <taxon>Ecdysozoa</taxon>
        <taxon>Nematoda</taxon>
        <taxon>Chromadorea</taxon>
        <taxon>Rhabditida</taxon>
        <taxon>Rhabditina</taxon>
        <taxon>Rhabditomorpha</taxon>
        <taxon>Strongyloidea</taxon>
        <taxon>Strongylidae</taxon>
        <taxon>Cylicocyclus</taxon>
    </lineage>
</organism>
<evidence type="ECO:0000313" key="1">
    <source>
        <dbReference type="EMBL" id="CAJ0600054.1"/>
    </source>
</evidence>
<proteinExistence type="predicted"/>
<dbReference type="AlphaFoldDB" id="A0AA36GXC8"/>
<sequence>MSLLAEVVRARIISKSKTLKRPITPGGAAIQYYGVSIKRVMKGMDITKVRHIYAHADCGVNLEVGAAYMLEVEEMFYGFLHTPCGIAEFWNNTKWLRDHIKRHKNDPRINCK</sequence>
<dbReference type="Proteomes" id="UP001176961">
    <property type="component" value="Unassembled WGS sequence"/>
</dbReference>
<dbReference type="Gene3D" id="2.40.50.120">
    <property type="match status" value="1"/>
</dbReference>
<name>A0AA36GXC8_CYLNA</name>
<accession>A0AA36GXC8</accession>
<comment type="caution">
    <text evidence="1">The sequence shown here is derived from an EMBL/GenBank/DDBJ whole genome shotgun (WGS) entry which is preliminary data.</text>
</comment>
<keyword evidence="2" id="KW-1185">Reference proteome</keyword>
<dbReference type="EMBL" id="CATQJL010000223">
    <property type="protein sequence ID" value="CAJ0600054.1"/>
    <property type="molecule type" value="Genomic_DNA"/>
</dbReference>
<reference evidence="1" key="1">
    <citation type="submission" date="2023-07" db="EMBL/GenBank/DDBJ databases">
        <authorList>
            <consortium name="CYATHOMIX"/>
        </authorList>
    </citation>
    <scope>NUCLEOTIDE SEQUENCE</scope>
    <source>
        <strain evidence="1">N/A</strain>
    </source>
</reference>